<dbReference type="Gene3D" id="3.40.190.10">
    <property type="entry name" value="Periplasmic binding protein-like II"/>
    <property type="match status" value="1"/>
</dbReference>
<evidence type="ECO:0000313" key="4">
    <source>
        <dbReference type="Proteomes" id="UP000192738"/>
    </source>
</evidence>
<feature type="chain" id="PRO_5038839011" evidence="2">
    <location>
        <begin position="31"/>
        <end position="345"/>
    </location>
</feature>
<accession>A0A1W2BCD4</accession>
<keyword evidence="4" id="KW-1185">Reference proteome</keyword>
<dbReference type="STRING" id="112901.SAMN04488500_10767"/>
<dbReference type="Gene3D" id="3.40.190.150">
    <property type="entry name" value="Bordetella uptake gene, domain 1"/>
    <property type="match status" value="1"/>
</dbReference>
<organism evidence="3 4">
    <name type="scientific">Sporomusa malonica</name>
    <dbReference type="NCBI Taxonomy" id="112901"/>
    <lineage>
        <taxon>Bacteria</taxon>
        <taxon>Bacillati</taxon>
        <taxon>Bacillota</taxon>
        <taxon>Negativicutes</taxon>
        <taxon>Selenomonadales</taxon>
        <taxon>Sporomusaceae</taxon>
        <taxon>Sporomusa</taxon>
    </lineage>
</organism>
<keyword evidence="2" id="KW-0732">Signal</keyword>
<name>A0A1W2BCD4_9FIRM</name>
<dbReference type="SUPFAM" id="SSF53850">
    <property type="entry name" value="Periplasmic binding protein-like II"/>
    <property type="match status" value="1"/>
</dbReference>
<dbReference type="InterPro" id="IPR005064">
    <property type="entry name" value="BUG"/>
</dbReference>
<dbReference type="EMBL" id="FWXI01000007">
    <property type="protein sequence ID" value="SMC70569.1"/>
    <property type="molecule type" value="Genomic_DNA"/>
</dbReference>
<dbReference type="PROSITE" id="PS51257">
    <property type="entry name" value="PROKAR_LIPOPROTEIN"/>
    <property type="match status" value="1"/>
</dbReference>
<dbReference type="PANTHER" id="PTHR42928:SF3">
    <property type="entry name" value="UPF0065 PROTEIN YFLP"/>
    <property type="match status" value="1"/>
</dbReference>
<proteinExistence type="inferred from homology"/>
<evidence type="ECO:0000256" key="2">
    <source>
        <dbReference type="SAM" id="SignalP"/>
    </source>
</evidence>
<dbReference type="Pfam" id="PF03401">
    <property type="entry name" value="TctC"/>
    <property type="match status" value="1"/>
</dbReference>
<evidence type="ECO:0000313" key="3">
    <source>
        <dbReference type="EMBL" id="SMC70569.1"/>
    </source>
</evidence>
<dbReference type="PANTHER" id="PTHR42928">
    <property type="entry name" value="TRICARBOXYLATE-BINDING PROTEIN"/>
    <property type="match status" value="1"/>
</dbReference>
<dbReference type="PIRSF" id="PIRSF017082">
    <property type="entry name" value="YflP"/>
    <property type="match status" value="1"/>
</dbReference>
<feature type="signal peptide" evidence="2">
    <location>
        <begin position="1"/>
        <end position="30"/>
    </location>
</feature>
<reference evidence="3 4" key="1">
    <citation type="submission" date="2017-04" db="EMBL/GenBank/DDBJ databases">
        <authorList>
            <person name="Afonso C.L."/>
            <person name="Miller P.J."/>
            <person name="Scott M.A."/>
            <person name="Spackman E."/>
            <person name="Goraichik I."/>
            <person name="Dimitrov K.M."/>
            <person name="Suarez D.L."/>
            <person name="Swayne D.E."/>
        </authorList>
    </citation>
    <scope>NUCLEOTIDE SEQUENCE [LARGE SCALE GENOMIC DNA]</scope>
    <source>
        <strain evidence="3 4">DSM 5090</strain>
    </source>
</reference>
<dbReference type="Proteomes" id="UP000192738">
    <property type="component" value="Unassembled WGS sequence"/>
</dbReference>
<evidence type="ECO:0000256" key="1">
    <source>
        <dbReference type="ARBA" id="ARBA00006987"/>
    </source>
</evidence>
<dbReference type="AlphaFoldDB" id="A0A1W2BCD4"/>
<comment type="similarity">
    <text evidence="1">Belongs to the UPF0065 (bug) family.</text>
</comment>
<protein>
    <submittedName>
        <fullName evidence="3">Putative tricarboxylic transport membrane protein</fullName>
    </submittedName>
</protein>
<sequence>MMFSKKTKLLSVLVASVLVTSLAGCSKQSAGTDEKKAWAPQKQVTIMAVAGAGGGLDMVARTMTKIFDQKKIVTQPMMVENKPGGGQVTGTVAFANQSSKDEHKLLIASTPFILNHIKRDGNSPIGPDQIYPLAMLQGDYGVIAVSAESPYKTLKDLMDAAKANPASITFVGGGAPGTWDHLNIIQVARKAGVDLKAIKYNPYDGGGEALTALLGGHGAALTSDVSSIKQYLLAGKVRVLGVGSKERMTGDEVMKAVPTYKEQNYDVVTVNWRGVFAGKDIPEPAKKYWGEKVAELAKTQEWKDDLKKQGVIEMYADAKGFYDHIKAEQKIYTELYKEMGMAVKE</sequence>
<dbReference type="CDD" id="cd07012">
    <property type="entry name" value="PBP2_Bug_TTT"/>
    <property type="match status" value="1"/>
</dbReference>
<gene>
    <name evidence="3" type="ORF">SAMN04488500_10767</name>
</gene>
<dbReference type="InterPro" id="IPR042100">
    <property type="entry name" value="Bug_dom1"/>
</dbReference>
<dbReference type="OrthoDB" id="9780943at2"/>